<dbReference type="Gene3D" id="2.160.10.10">
    <property type="entry name" value="Hexapeptide repeat proteins"/>
    <property type="match status" value="1"/>
</dbReference>
<dbReference type="PANTHER" id="PTHR23416:SF23">
    <property type="entry name" value="ACETYLTRANSFERASE C18B11.09C-RELATED"/>
    <property type="match status" value="1"/>
</dbReference>
<keyword evidence="2" id="KW-0808">Transferase</keyword>
<keyword evidence="3" id="KW-0012">Acyltransferase</keyword>
<gene>
    <name evidence="3" type="ORF">KJI95_00475</name>
</gene>
<dbReference type="EMBL" id="JAHEPS010000001">
    <property type="protein sequence ID" value="MBT1443002.1"/>
    <property type="molecule type" value="Genomic_DNA"/>
</dbReference>
<comment type="caution">
    <text evidence="3">The sequence shown here is derived from an EMBL/GenBank/DDBJ whole genome shotgun (WGS) entry which is preliminary data.</text>
</comment>
<accession>A0ABS5UY59</accession>
<organism evidence="3 4">
    <name type="scientific">Shewanella jiangmenensis</name>
    <dbReference type="NCBI Taxonomy" id="2837387"/>
    <lineage>
        <taxon>Bacteria</taxon>
        <taxon>Pseudomonadati</taxon>
        <taxon>Pseudomonadota</taxon>
        <taxon>Gammaproteobacteria</taxon>
        <taxon>Alteromonadales</taxon>
        <taxon>Shewanellaceae</taxon>
        <taxon>Shewanella</taxon>
    </lineage>
</organism>
<dbReference type="GO" id="GO:0016746">
    <property type="term" value="F:acyltransferase activity"/>
    <property type="evidence" value="ECO:0007669"/>
    <property type="project" value="UniProtKB-KW"/>
</dbReference>
<dbReference type="InterPro" id="IPR011004">
    <property type="entry name" value="Trimer_LpxA-like_sf"/>
</dbReference>
<evidence type="ECO:0000313" key="3">
    <source>
        <dbReference type="EMBL" id="MBT1443002.1"/>
    </source>
</evidence>
<dbReference type="RefSeq" id="WP_214505215.1">
    <property type="nucleotide sequence ID" value="NZ_JAHEPS010000001.1"/>
</dbReference>
<name>A0ABS5UY59_9GAMM</name>
<comment type="similarity">
    <text evidence="1">Belongs to the transferase hexapeptide repeat family.</text>
</comment>
<reference evidence="3 4" key="1">
    <citation type="submission" date="2021-05" db="EMBL/GenBank/DDBJ databases">
        <title>Shewanella sp. JM162201.</title>
        <authorList>
            <person name="Xu S."/>
            <person name="Li A."/>
        </authorList>
    </citation>
    <scope>NUCLEOTIDE SEQUENCE [LARGE SCALE GENOMIC DNA]</scope>
    <source>
        <strain evidence="3 4">JM162201</strain>
    </source>
</reference>
<evidence type="ECO:0000313" key="4">
    <source>
        <dbReference type="Proteomes" id="UP001195903"/>
    </source>
</evidence>
<dbReference type="InterPro" id="IPR001451">
    <property type="entry name" value="Hexapep"/>
</dbReference>
<proteinExistence type="inferred from homology"/>
<dbReference type="SUPFAM" id="SSF51161">
    <property type="entry name" value="Trimeric LpxA-like enzymes"/>
    <property type="match status" value="1"/>
</dbReference>
<keyword evidence="4" id="KW-1185">Reference proteome</keyword>
<dbReference type="Proteomes" id="UP001195903">
    <property type="component" value="Unassembled WGS sequence"/>
</dbReference>
<dbReference type="InterPro" id="IPR051159">
    <property type="entry name" value="Hexapeptide_acetyltransf"/>
</dbReference>
<sequence>MLKAAFLKVLFFIKFDIFFARLVFISEQVKAQRYRVRFGNNFNYVNQGPGGFEISGPAENFSIGKGSHIKSATFIECSGGVSIGDYFHTGRGLTIFSTTHNWKSGEKLPYDNVSIKEPVVIGDYVWCGANVTILPGTCLGDGVVIAAGSVVRGIIPERAVVAGNPASVISYRDKGQYDTLINKRCFF</sequence>
<protein>
    <submittedName>
        <fullName evidence="3">Acyltransferase</fullName>
    </submittedName>
</protein>
<evidence type="ECO:0000256" key="2">
    <source>
        <dbReference type="ARBA" id="ARBA00022679"/>
    </source>
</evidence>
<dbReference type="Pfam" id="PF00132">
    <property type="entry name" value="Hexapep"/>
    <property type="match status" value="1"/>
</dbReference>
<dbReference type="PANTHER" id="PTHR23416">
    <property type="entry name" value="SIALIC ACID SYNTHASE-RELATED"/>
    <property type="match status" value="1"/>
</dbReference>
<dbReference type="CDD" id="cd04647">
    <property type="entry name" value="LbH_MAT_like"/>
    <property type="match status" value="1"/>
</dbReference>
<evidence type="ECO:0000256" key="1">
    <source>
        <dbReference type="ARBA" id="ARBA00007274"/>
    </source>
</evidence>